<dbReference type="Pfam" id="PF03407">
    <property type="entry name" value="Nucleotid_trans"/>
    <property type="match status" value="1"/>
</dbReference>
<dbReference type="AlphaFoldDB" id="A0A835R7E8"/>
<evidence type="ECO:0000313" key="3">
    <source>
        <dbReference type="Proteomes" id="UP000639772"/>
    </source>
</evidence>
<dbReference type="PANTHER" id="PTHR46038:SF12">
    <property type="entry name" value="OS03G0731800 PROTEIN"/>
    <property type="match status" value="1"/>
</dbReference>
<comment type="caution">
    <text evidence="2">The sequence shown here is derived from an EMBL/GenBank/DDBJ whole genome shotgun (WGS) entry which is preliminary data.</text>
</comment>
<feature type="domain" description="Nucleotide-diphospho-sugar transferase" evidence="1">
    <location>
        <begin position="107"/>
        <end position="305"/>
    </location>
</feature>
<proteinExistence type="predicted"/>
<dbReference type="PANTHER" id="PTHR46038">
    <property type="entry name" value="EXPRESSED PROTEIN-RELATED"/>
    <property type="match status" value="1"/>
</dbReference>
<gene>
    <name evidence="2" type="ORF">HPP92_010904</name>
</gene>
<dbReference type="InterPro" id="IPR044821">
    <property type="entry name" value="At1g28695/At4g15970-like"/>
</dbReference>
<dbReference type="PROSITE" id="PS51257">
    <property type="entry name" value="PROKAR_LIPOPROTEIN"/>
    <property type="match status" value="1"/>
</dbReference>
<reference evidence="2 3" key="1">
    <citation type="journal article" date="2020" name="Nat. Food">
        <title>A phased Vanilla planifolia genome enables genetic improvement of flavour and production.</title>
        <authorList>
            <person name="Hasing T."/>
            <person name="Tang H."/>
            <person name="Brym M."/>
            <person name="Khazi F."/>
            <person name="Huang T."/>
            <person name="Chambers A.H."/>
        </authorList>
    </citation>
    <scope>NUCLEOTIDE SEQUENCE [LARGE SCALE GENOMIC DNA]</scope>
    <source>
        <tissue evidence="2">Leaf</tissue>
    </source>
</reference>
<dbReference type="OrthoDB" id="540503at2759"/>
<dbReference type="Proteomes" id="UP000639772">
    <property type="component" value="Unassembled WGS sequence"/>
</dbReference>
<name>A0A835R7E8_VANPL</name>
<sequence>MSAIDLKFCTVNRITLLATITLLVFAATLACLWAPINITLFPSFNSFPSPQETSFQDDLEVALKGAAMRNKTLIISILNKAYMEENGMLDLFLRSFREGDGTDFLTRHLLLVAVDEEAFQHCRRLKHPHCFRFVGNETDLSGEVVYMSVGFIDMMWKRTQFLGEVLRRGYNFIFTDMDVVWLRNPFAKLQGNGEDMLLSCDQYNGRADDESNSLNTGFYFVAANNKTVALFDEWYAARNKSRGMKEQDVLSSLKNGGIFKRLGMRVRFLDTLYFSGFCEDSRDLRQVSTVHANCCRTAKAKLADLRAVLETWKAFHGYKMSGWPKHRVCSASWKTS</sequence>
<protein>
    <recommendedName>
        <fullName evidence="1">Nucleotide-diphospho-sugar transferase domain-containing protein</fullName>
    </recommendedName>
</protein>
<dbReference type="EMBL" id="JADCNM010000005">
    <property type="protein sequence ID" value="KAG0482820.1"/>
    <property type="molecule type" value="Genomic_DNA"/>
</dbReference>
<dbReference type="InterPro" id="IPR005069">
    <property type="entry name" value="Nucl-diP-sugar_transferase"/>
</dbReference>
<organism evidence="2 3">
    <name type="scientific">Vanilla planifolia</name>
    <name type="common">Vanilla</name>
    <dbReference type="NCBI Taxonomy" id="51239"/>
    <lineage>
        <taxon>Eukaryota</taxon>
        <taxon>Viridiplantae</taxon>
        <taxon>Streptophyta</taxon>
        <taxon>Embryophyta</taxon>
        <taxon>Tracheophyta</taxon>
        <taxon>Spermatophyta</taxon>
        <taxon>Magnoliopsida</taxon>
        <taxon>Liliopsida</taxon>
        <taxon>Asparagales</taxon>
        <taxon>Orchidaceae</taxon>
        <taxon>Vanilloideae</taxon>
        <taxon>Vanilleae</taxon>
        <taxon>Vanilla</taxon>
    </lineage>
</organism>
<accession>A0A835R7E8</accession>
<evidence type="ECO:0000313" key="2">
    <source>
        <dbReference type="EMBL" id="KAG0482820.1"/>
    </source>
</evidence>
<evidence type="ECO:0000259" key="1">
    <source>
        <dbReference type="Pfam" id="PF03407"/>
    </source>
</evidence>